<sequence>MFALKKIIGTWLMPLPLLLTLFILAVLLYKLTRYKRSGQILFCSSFITLLLLSLDPVATRLAATLESQYPSYQDQAVDYIHVLGNGHTTVDSLPITSQLTPAALARTAEGVRIYKVNPTAKLIFSGYSDGDINSNAMMNARLAIALGVPKSAIILLEYSRDTIEEAIENKNITQGKALVLVTSATHMPRAMSIFQQQGLRPIPAPTAHVSKARTGIQPLHYYFPRANHLAVSERAIHEWLGLAWLSLKNNQ</sequence>
<dbReference type="InterPro" id="IPR051599">
    <property type="entry name" value="Cell_Envelope_Assoc"/>
</dbReference>
<dbReference type="InterPro" id="IPR014729">
    <property type="entry name" value="Rossmann-like_a/b/a_fold"/>
</dbReference>
<organism evidence="3 4">
    <name type="scientific">Moritella marina ATCC 15381</name>
    <dbReference type="NCBI Taxonomy" id="1202962"/>
    <lineage>
        <taxon>Bacteria</taxon>
        <taxon>Pseudomonadati</taxon>
        <taxon>Pseudomonadota</taxon>
        <taxon>Gammaproteobacteria</taxon>
        <taxon>Alteromonadales</taxon>
        <taxon>Moritellaceae</taxon>
        <taxon>Moritella</taxon>
    </lineage>
</organism>
<dbReference type="Gene3D" id="3.40.50.620">
    <property type="entry name" value="HUPs"/>
    <property type="match status" value="1"/>
</dbReference>
<dbReference type="Pfam" id="PF02698">
    <property type="entry name" value="DUF218"/>
    <property type="match status" value="1"/>
</dbReference>
<dbReference type="KEGG" id="mmaa:FR932_09805"/>
<protein>
    <submittedName>
        <fullName evidence="3">Envelope biogenesis factor ElyC</fullName>
    </submittedName>
</protein>
<keyword evidence="4" id="KW-1185">Reference proteome</keyword>
<keyword evidence="1" id="KW-0812">Transmembrane</keyword>
<dbReference type="CDD" id="cd06259">
    <property type="entry name" value="YdcF-like"/>
    <property type="match status" value="1"/>
</dbReference>
<name>A0A5J6WMT0_MORMI</name>
<dbReference type="RefSeq" id="WP_019443174.1">
    <property type="nucleotide sequence ID" value="NZ_ALOE01000044.1"/>
</dbReference>
<dbReference type="GO" id="GO:0005886">
    <property type="term" value="C:plasma membrane"/>
    <property type="evidence" value="ECO:0007669"/>
    <property type="project" value="TreeGrafter"/>
</dbReference>
<dbReference type="GO" id="GO:0043164">
    <property type="term" value="P:Gram-negative-bacterium-type cell wall biogenesis"/>
    <property type="evidence" value="ECO:0007669"/>
    <property type="project" value="TreeGrafter"/>
</dbReference>
<feature type="domain" description="DUF218" evidence="2">
    <location>
        <begin position="78"/>
        <end position="241"/>
    </location>
</feature>
<dbReference type="NCBIfam" id="NF007794">
    <property type="entry name" value="PRK10494.1"/>
    <property type="match status" value="1"/>
</dbReference>
<evidence type="ECO:0000313" key="4">
    <source>
        <dbReference type="Proteomes" id="UP000327424"/>
    </source>
</evidence>
<evidence type="ECO:0000256" key="1">
    <source>
        <dbReference type="SAM" id="Phobius"/>
    </source>
</evidence>
<dbReference type="EMBL" id="CP044399">
    <property type="protein sequence ID" value="QFI38125.1"/>
    <property type="molecule type" value="Genomic_DNA"/>
</dbReference>
<gene>
    <name evidence="3" type="primary">elyC</name>
    <name evidence="3" type="ORF">FR932_09805</name>
</gene>
<reference evidence="3 4" key="1">
    <citation type="submission" date="2019-09" db="EMBL/GenBank/DDBJ databases">
        <title>Hybrid Assembly of the complete Genome of the Deep-Sea Bacterium Moritella marina from long Nanopore and Illumina reads.</title>
        <authorList>
            <person name="Magin S."/>
            <person name="Georgoulis A."/>
            <person name="Papadimitriou K."/>
            <person name="Iliakis G."/>
            <person name="Vorgias C.E."/>
        </authorList>
    </citation>
    <scope>NUCLEOTIDE SEQUENCE [LARGE SCALE GENOMIC DNA]</scope>
    <source>
        <strain evidence="3 4">MP-1</strain>
    </source>
</reference>
<evidence type="ECO:0000313" key="3">
    <source>
        <dbReference type="EMBL" id="QFI38125.1"/>
    </source>
</evidence>
<keyword evidence="1" id="KW-0472">Membrane</keyword>
<dbReference type="PANTHER" id="PTHR30336">
    <property type="entry name" value="INNER MEMBRANE PROTEIN, PROBABLE PERMEASE"/>
    <property type="match status" value="1"/>
</dbReference>
<dbReference type="Proteomes" id="UP000327424">
    <property type="component" value="Chromosome"/>
</dbReference>
<dbReference type="PANTHER" id="PTHR30336:SF4">
    <property type="entry name" value="ENVELOPE BIOGENESIS FACTOR ELYC"/>
    <property type="match status" value="1"/>
</dbReference>
<proteinExistence type="predicted"/>
<accession>A0A5J6WMT0</accession>
<dbReference type="OrthoDB" id="9809813at2"/>
<feature type="transmembrane region" description="Helical" evidence="1">
    <location>
        <begin position="6"/>
        <end position="28"/>
    </location>
</feature>
<evidence type="ECO:0000259" key="2">
    <source>
        <dbReference type="Pfam" id="PF02698"/>
    </source>
</evidence>
<dbReference type="InterPro" id="IPR003848">
    <property type="entry name" value="DUF218"/>
</dbReference>
<keyword evidence="1" id="KW-1133">Transmembrane helix</keyword>
<dbReference type="GO" id="GO:0000270">
    <property type="term" value="P:peptidoglycan metabolic process"/>
    <property type="evidence" value="ECO:0007669"/>
    <property type="project" value="TreeGrafter"/>
</dbReference>
<dbReference type="AlphaFoldDB" id="A0A5J6WMT0"/>